<dbReference type="GO" id="GO:0016829">
    <property type="term" value="F:lyase activity"/>
    <property type="evidence" value="ECO:0007669"/>
    <property type="project" value="UniProtKB-KW"/>
</dbReference>
<dbReference type="InterPro" id="IPR018246">
    <property type="entry name" value="AP_endonuc_F2_Zn_BS"/>
</dbReference>
<dbReference type="NCBIfam" id="TIGR00587">
    <property type="entry name" value="nfo"/>
    <property type="match status" value="1"/>
</dbReference>
<feature type="region of interest" description="Disordered" evidence="9">
    <location>
        <begin position="312"/>
        <end position="367"/>
    </location>
</feature>
<dbReference type="PROSITE" id="PS00730">
    <property type="entry name" value="AP_NUCLEASE_F2_2"/>
    <property type="match status" value="1"/>
</dbReference>
<evidence type="ECO:0000313" key="12">
    <source>
        <dbReference type="Proteomes" id="UP000501346"/>
    </source>
</evidence>
<evidence type="ECO:0000256" key="3">
    <source>
        <dbReference type="ARBA" id="ARBA00021759"/>
    </source>
</evidence>
<keyword evidence="8" id="KW-0234">DNA repair</keyword>
<evidence type="ECO:0000313" key="11">
    <source>
        <dbReference type="EMBL" id="QID80709.1"/>
    </source>
</evidence>
<evidence type="ECO:0000256" key="1">
    <source>
        <dbReference type="ARBA" id="ARBA00001947"/>
    </source>
</evidence>
<comment type="cofactor">
    <cofactor evidence="1">
        <name>Zn(2+)</name>
        <dbReference type="ChEBI" id="CHEBI:29105"/>
    </cofactor>
</comment>
<dbReference type="AlphaFoldDB" id="A0A6C1DV03"/>
<dbReference type="GO" id="GO:0005739">
    <property type="term" value="C:mitochondrion"/>
    <property type="evidence" value="ECO:0007669"/>
    <property type="project" value="TreeGrafter"/>
</dbReference>
<dbReference type="InterPro" id="IPR036237">
    <property type="entry name" value="Xyl_isomerase-like_sf"/>
</dbReference>
<protein>
    <recommendedName>
        <fullName evidence="3">Apurinic-apyrimidinic endonuclease 1</fullName>
    </recommendedName>
</protein>
<feature type="compositionally biased region" description="Basic residues" evidence="9">
    <location>
        <begin position="333"/>
        <end position="344"/>
    </location>
</feature>
<comment type="similarity">
    <text evidence="2">Belongs to the AP endonuclease 2 family.</text>
</comment>
<dbReference type="Proteomes" id="UP000501346">
    <property type="component" value="Chromosome ScXI"/>
</dbReference>
<name>A0A6C1DV03_SACPS</name>
<feature type="compositionally biased region" description="Basic and acidic residues" evidence="9">
    <location>
        <begin position="321"/>
        <end position="332"/>
    </location>
</feature>
<keyword evidence="11" id="KW-0456">Lyase</keyword>
<feature type="domain" description="Xylose isomerase-like TIM barrel" evidence="10">
    <location>
        <begin position="34"/>
        <end position="290"/>
    </location>
</feature>
<gene>
    <name evidence="11" type="primary">APN1_1</name>
    <name evidence="11" type="ORF">GRS66_003055</name>
</gene>
<dbReference type="SMART" id="SM00518">
    <property type="entry name" value="AP2Ec"/>
    <property type="match status" value="1"/>
</dbReference>
<evidence type="ECO:0000256" key="9">
    <source>
        <dbReference type="SAM" id="MobiDB-lite"/>
    </source>
</evidence>
<dbReference type="Pfam" id="PF01261">
    <property type="entry name" value="AP_endonuc_2"/>
    <property type="match status" value="1"/>
</dbReference>
<dbReference type="PANTHER" id="PTHR21445">
    <property type="entry name" value="ENDONUCLEASE IV ENDODEOXYRIBONUCLEASE IV"/>
    <property type="match status" value="1"/>
</dbReference>
<dbReference type="PROSITE" id="PS51432">
    <property type="entry name" value="AP_NUCLEASE_F2_4"/>
    <property type="match status" value="1"/>
</dbReference>
<dbReference type="GO" id="GO:0003677">
    <property type="term" value="F:DNA binding"/>
    <property type="evidence" value="ECO:0007669"/>
    <property type="project" value="InterPro"/>
</dbReference>
<sequence>MPSTPSFVRSAVSKYKFGAHMSGAGGISNSVTNAFNTGCNSFAMFLKSPRKWVSPQYTQEEIDKFKKNCATYNYNPLTDVLPHGQYFINLANPDREKAEKSYESFMDDLNRCEQLGIGLYNLHPGSTLKGDHQLQLKQLASYLNKAIKETKFVKIVLENMAGTGNLVGSSLVDLKEVIGMIEDKSRIGVCIDTCHTFAAGYDISTTETFNNFWKEFNDVIGFKYLSAVHLNDSKAPLGANRDLHERLGQGYLGIDVFRMIAHSEYLQGIPIVLETPYENDEGYGNEIKLMEWLESKSESELLEDKEYKEKNDTLQKLGAKSRKEQLDKFEVKQKKRAGGTKRKKATAEPSDNDILSQMTKKRKTKKE</sequence>
<dbReference type="EMBL" id="CP048992">
    <property type="protein sequence ID" value="QID80709.1"/>
    <property type="molecule type" value="Genomic_DNA"/>
</dbReference>
<dbReference type="SMR" id="A0A6C1DV03"/>
<dbReference type="SUPFAM" id="SSF51658">
    <property type="entry name" value="Xylose isomerase-like"/>
    <property type="match status" value="1"/>
</dbReference>
<dbReference type="GO" id="GO:0008270">
    <property type="term" value="F:zinc ion binding"/>
    <property type="evidence" value="ECO:0007669"/>
    <property type="project" value="InterPro"/>
</dbReference>
<keyword evidence="5" id="KW-0227">DNA damage</keyword>
<dbReference type="PROSITE" id="PS00729">
    <property type="entry name" value="AP_NUCLEASE_F2_1"/>
    <property type="match status" value="1"/>
</dbReference>
<organism evidence="11 12">
    <name type="scientific">Saccharomyces pastorianus</name>
    <name type="common">Lager yeast</name>
    <name type="synonym">Saccharomyces cerevisiae x Saccharomyces eubayanus</name>
    <dbReference type="NCBI Taxonomy" id="27292"/>
    <lineage>
        <taxon>Eukaryota</taxon>
        <taxon>Fungi</taxon>
        <taxon>Dikarya</taxon>
        <taxon>Ascomycota</taxon>
        <taxon>Saccharomycotina</taxon>
        <taxon>Saccharomycetes</taxon>
        <taxon>Saccharomycetales</taxon>
        <taxon>Saccharomycetaceae</taxon>
        <taxon>Saccharomyces</taxon>
    </lineage>
</organism>
<evidence type="ECO:0000256" key="7">
    <source>
        <dbReference type="ARBA" id="ARBA00022833"/>
    </source>
</evidence>
<dbReference type="CDD" id="cd00019">
    <property type="entry name" value="AP2Ec"/>
    <property type="match status" value="1"/>
</dbReference>
<proteinExistence type="inferred from homology"/>
<dbReference type="PROSITE" id="PS00731">
    <property type="entry name" value="AP_NUCLEASE_F2_3"/>
    <property type="match status" value="1"/>
</dbReference>
<evidence type="ECO:0000256" key="4">
    <source>
        <dbReference type="ARBA" id="ARBA00022723"/>
    </source>
</evidence>
<evidence type="ECO:0000256" key="5">
    <source>
        <dbReference type="ARBA" id="ARBA00022763"/>
    </source>
</evidence>
<dbReference type="GO" id="GO:0008081">
    <property type="term" value="F:phosphoric diester hydrolase activity"/>
    <property type="evidence" value="ECO:0007669"/>
    <property type="project" value="TreeGrafter"/>
</dbReference>
<dbReference type="FunFam" id="3.20.20.150:FF:000001">
    <property type="entry name" value="Probable endonuclease 4"/>
    <property type="match status" value="1"/>
</dbReference>
<evidence type="ECO:0000259" key="10">
    <source>
        <dbReference type="Pfam" id="PF01261"/>
    </source>
</evidence>
<keyword evidence="6" id="KW-0378">Hydrolase</keyword>
<reference evidence="11 12" key="1">
    <citation type="journal article" date="2019" name="BMC Genomics">
        <title>Chromosome level assembly and comparative genome analysis confirm lager-brewing yeasts originated from a single hybridization.</title>
        <authorList>
            <person name="Salazar A.N."/>
            <person name="Gorter de Vries A.R."/>
            <person name="van den Broek M."/>
            <person name="Brouwers N."/>
            <person name="de la Torre Cortes P."/>
            <person name="Kuijpers N.G.A."/>
            <person name="Daran J.G."/>
            <person name="Abeel T."/>
        </authorList>
    </citation>
    <scope>NUCLEOTIDE SEQUENCE [LARGE SCALE GENOMIC DNA]</scope>
    <source>
        <strain evidence="11 12">CBS 1483</strain>
    </source>
</reference>
<dbReference type="GO" id="GO:0006284">
    <property type="term" value="P:base-excision repair"/>
    <property type="evidence" value="ECO:0007669"/>
    <property type="project" value="TreeGrafter"/>
</dbReference>
<evidence type="ECO:0000256" key="8">
    <source>
        <dbReference type="ARBA" id="ARBA00023204"/>
    </source>
</evidence>
<keyword evidence="4" id="KW-0479">Metal-binding</keyword>
<dbReference type="InterPro" id="IPR013022">
    <property type="entry name" value="Xyl_isomerase-like_TIM-brl"/>
</dbReference>
<evidence type="ECO:0000256" key="6">
    <source>
        <dbReference type="ARBA" id="ARBA00022801"/>
    </source>
</evidence>
<keyword evidence="7" id="KW-0862">Zinc</keyword>
<evidence type="ECO:0000256" key="2">
    <source>
        <dbReference type="ARBA" id="ARBA00005340"/>
    </source>
</evidence>
<dbReference type="OrthoDB" id="7663182at2759"/>
<keyword evidence="12" id="KW-1185">Reference proteome</keyword>
<accession>A0A6C1DV03</accession>
<dbReference type="GO" id="GO:0005634">
    <property type="term" value="C:nucleus"/>
    <property type="evidence" value="ECO:0007669"/>
    <property type="project" value="TreeGrafter"/>
</dbReference>
<dbReference type="Gene3D" id="3.20.20.150">
    <property type="entry name" value="Divalent-metal-dependent TIM barrel enzymes"/>
    <property type="match status" value="1"/>
</dbReference>
<dbReference type="GO" id="GO:0003906">
    <property type="term" value="F:DNA-(apurinic or apyrimidinic site) endonuclease activity"/>
    <property type="evidence" value="ECO:0007669"/>
    <property type="project" value="TreeGrafter"/>
</dbReference>
<dbReference type="InterPro" id="IPR001719">
    <property type="entry name" value="AP_endonuc_2"/>
</dbReference>
<dbReference type="PANTHER" id="PTHR21445:SF0">
    <property type="entry name" value="APURINIC-APYRIMIDINIC ENDONUCLEASE"/>
    <property type="match status" value="1"/>
</dbReference>
<dbReference type="HAMAP" id="MF_00152">
    <property type="entry name" value="Nfo"/>
    <property type="match status" value="1"/>
</dbReference>